<comment type="caution">
    <text evidence="8">The sequence shown here is derived from an EMBL/GenBank/DDBJ whole genome shotgun (WGS) entry which is preliminary data.</text>
</comment>
<evidence type="ECO:0000256" key="6">
    <source>
        <dbReference type="PIRSR" id="PIRSR602401-1"/>
    </source>
</evidence>
<feature type="binding site" description="axial binding residue" evidence="6">
    <location>
        <position position="117"/>
    </location>
    <ligand>
        <name>heme</name>
        <dbReference type="ChEBI" id="CHEBI:30413"/>
    </ligand>
    <ligandPart>
        <name>Fe</name>
        <dbReference type="ChEBI" id="CHEBI:18248"/>
    </ligandPart>
</feature>
<dbReference type="Proteomes" id="UP000823749">
    <property type="component" value="Chromosome 12"/>
</dbReference>
<evidence type="ECO:0000313" key="8">
    <source>
        <dbReference type="EMBL" id="KAG5522982.1"/>
    </source>
</evidence>
<dbReference type="PANTHER" id="PTHR47955">
    <property type="entry name" value="CYTOCHROME P450 FAMILY 71 PROTEIN"/>
    <property type="match status" value="1"/>
</dbReference>
<evidence type="ECO:0000256" key="3">
    <source>
        <dbReference type="ARBA" id="ARBA00022723"/>
    </source>
</evidence>
<evidence type="ECO:0000256" key="1">
    <source>
        <dbReference type="ARBA" id="ARBA00010617"/>
    </source>
</evidence>
<dbReference type="Pfam" id="PF00067">
    <property type="entry name" value="p450"/>
    <property type="match status" value="1"/>
</dbReference>
<proteinExistence type="inferred from homology"/>
<keyword evidence="2 6" id="KW-0349">Heme</keyword>
<dbReference type="GO" id="GO:0005506">
    <property type="term" value="F:iron ion binding"/>
    <property type="evidence" value="ECO:0007669"/>
    <property type="project" value="InterPro"/>
</dbReference>
<keyword evidence="9" id="KW-1185">Reference proteome</keyword>
<comment type="cofactor">
    <cofactor evidence="6">
        <name>heme</name>
        <dbReference type="ChEBI" id="CHEBI:30413"/>
    </cofactor>
</comment>
<accession>A0AAV6I3K3</accession>
<dbReference type="GO" id="GO:0016705">
    <property type="term" value="F:oxidoreductase activity, acting on paired donors, with incorporation or reduction of molecular oxygen"/>
    <property type="evidence" value="ECO:0007669"/>
    <property type="project" value="InterPro"/>
</dbReference>
<protein>
    <recommendedName>
        <fullName evidence="10">Cytochrome P450</fullName>
    </recommendedName>
</protein>
<dbReference type="PANTHER" id="PTHR47955:SF15">
    <property type="entry name" value="CYTOCHROME P450 71A2-LIKE"/>
    <property type="match status" value="1"/>
</dbReference>
<dbReference type="InterPro" id="IPR036396">
    <property type="entry name" value="Cyt_P450_sf"/>
</dbReference>
<name>A0AAV6I3K3_9ERIC</name>
<sequence>MKKFQAEVQRTTQPNQPITEDDLDRMPNLKAVIKETLHLHPPVSLLVSRESTKDVQVMGYDVAAGTRVVVIAWSIGRDPALWDEREEFRPERFSNGLVDFRGQDFELIPFRAGRRGCSEIQFAAAVDELAVANLVHKFDFALLNGVELDVKEVAVILAHFESFMYNFDDSYLVFWKEKKM</sequence>
<keyword evidence="3 6" id="KW-0479">Metal-binding</keyword>
<evidence type="ECO:0000256" key="7">
    <source>
        <dbReference type="SAM" id="MobiDB-lite"/>
    </source>
</evidence>
<dbReference type="GO" id="GO:0004497">
    <property type="term" value="F:monooxygenase activity"/>
    <property type="evidence" value="ECO:0007669"/>
    <property type="project" value="InterPro"/>
</dbReference>
<evidence type="ECO:0008006" key="10">
    <source>
        <dbReference type="Google" id="ProtNLM"/>
    </source>
</evidence>
<dbReference type="SUPFAM" id="SSF48264">
    <property type="entry name" value="Cytochrome P450"/>
    <property type="match status" value="1"/>
</dbReference>
<reference evidence="8" key="1">
    <citation type="submission" date="2020-08" db="EMBL/GenBank/DDBJ databases">
        <title>Plant Genome Project.</title>
        <authorList>
            <person name="Zhang R.-G."/>
        </authorList>
    </citation>
    <scope>NUCLEOTIDE SEQUENCE</scope>
    <source>
        <strain evidence="8">WSP0</strain>
        <tissue evidence="8">Leaf</tissue>
    </source>
</reference>
<gene>
    <name evidence="8" type="ORF">RHGRI_034953</name>
</gene>
<dbReference type="GO" id="GO:0020037">
    <property type="term" value="F:heme binding"/>
    <property type="evidence" value="ECO:0007669"/>
    <property type="project" value="InterPro"/>
</dbReference>
<keyword evidence="4" id="KW-0560">Oxidoreductase</keyword>
<dbReference type="EMBL" id="JACTNZ010000012">
    <property type="protein sequence ID" value="KAG5522982.1"/>
    <property type="molecule type" value="Genomic_DNA"/>
</dbReference>
<dbReference type="InterPro" id="IPR001128">
    <property type="entry name" value="Cyt_P450"/>
</dbReference>
<dbReference type="Gene3D" id="1.10.630.10">
    <property type="entry name" value="Cytochrome P450"/>
    <property type="match status" value="1"/>
</dbReference>
<evidence type="ECO:0000256" key="2">
    <source>
        <dbReference type="ARBA" id="ARBA00022617"/>
    </source>
</evidence>
<dbReference type="PRINTS" id="PR00463">
    <property type="entry name" value="EP450I"/>
</dbReference>
<evidence type="ECO:0000256" key="4">
    <source>
        <dbReference type="ARBA" id="ARBA00023002"/>
    </source>
</evidence>
<evidence type="ECO:0000313" key="9">
    <source>
        <dbReference type="Proteomes" id="UP000823749"/>
    </source>
</evidence>
<keyword evidence="5 6" id="KW-0408">Iron</keyword>
<dbReference type="AlphaFoldDB" id="A0AAV6I3K3"/>
<organism evidence="8 9">
    <name type="scientific">Rhododendron griersonianum</name>
    <dbReference type="NCBI Taxonomy" id="479676"/>
    <lineage>
        <taxon>Eukaryota</taxon>
        <taxon>Viridiplantae</taxon>
        <taxon>Streptophyta</taxon>
        <taxon>Embryophyta</taxon>
        <taxon>Tracheophyta</taxon>
        <taxon>Spermatophyta</taxon>
        <taxon>Magnoliopsida</taxon>
        <taxon>eudicotyledons</taxon>
        <taxon>Gunneridae</taxon>
        <taxon>Pentapetalae</taxon>
        <taxon>asterids</taxon>
        <taxon>Ericales</taxon>
        <taxon>Ericaceae</taxon>
        <taxon>Ericoideae</taxon>
        <taxon>Rhodoreae</taxon>
        <taxon>Rhododendron</taxon>
    </lineage>
</organism>
<dbReference type="InterPro" id="IPR002401">
    <property type="entry name" value="Cyt_P450_E_grp-I"/>
</dbReference>
<feature type="region of interest" description="Disordered" evidence="7">
    <location>
        <begin position="1"/>
        <end position="22"/>
    </location>
</feature>
<comment type="similarity">
    <text evidence="1">Belongs to the cytochrome P450 family.</text>
</comment>
<feature type="compositionally biased region" description="Polar residues" evidence="7">
    <location>
        <begin position="8"/>
        <end position="18"/>
    </location>
</feature>
<evidence type="ECO:0000256" key="5">
    <source>
        <dbReference type="ARBA" id="ARBA00023004"/>
    </source>
</evidence>